<feature type="transmembrane region" description="Helical" evidence="1">
    <location>
        <begin position="265"/>
        <end position="288"/>
    </location>
</feature>
<evidence type="ECO:0000256" key="1">
    <source>
        <dbReference type="SAM" id="Phobius"/>
    </source>
</evidence>
<keyword evidence="1" id="KW-1133">Transmembrane helix</keyword>
<protein>
    <submittedName>
        <fullName evidence="3">Uroplakin-3b-like protein 1</fullName>
    </submittedName>
</protein>
<dbReference type="Proteomes" id="UP000695026">
    <property type="component" value="Unplaced"/>
</dbReference>
<dbReference type="RefSeq" id="XP_025021008.1">
    <property type="nucleotide sequence ID" value="XM_025165240.1"/>
</dbReference>
<evidence type="ECO:0000313" key="3">
    <source>
        <dbReference type="RefSeq" id="XP_025021008.1"/>
    </source>
</evidence>
<accession>A0A9F5MY28</accession>
<dbReference type="PANTHER" id="PTHR15446">
    <property type="entry name" value="UROPLAKIN III"/>
    <property type="match status" value="1"/>
</dbReference>
<dbReference type="GeneID" id="112540392"/>
<sequence length="323" mass="35764">MPVQPYLFAASPPLPLSIEEEEEEEKCTGVPKMDKVYGRGLMRQDHKWGGEGERNLSTQLSQRHSCRTEKETSVIEVMALSVVLLIGVTINAVHAGELVNYTPHLTSEKMGGKITASTFVLEQPRCVFNKSVDPTDGIWLVVALSKAVDSFMNPKAPADLPYQAFEKNSYYMTLNTVISNYPCPKESKNIAVLRVGSETGCVLDRSRPDCNGPLPGPGPYRVKFLVMNSTDFIKESKWSDPITLIQGRNPNSIVVEPRRRRIGTIAIATILSILSAIVLAAFIAILIYKYSNVCETANIARGHDPTIVRYTTHQICDQSSYKS</sequence>
<keyword evidence="1" id="KW-0472">Membrane</keyword>
<dbReference type="PANTHER" id="PTHR15446:SF2">
    <property type="entry name" value="UROPLAKIN-3B-LIKE PROTEIN 1-RELATED"/>
    <property type="match status" value="1"/>
</dbReference>
<dbReference type="GO" id="GO:0016020">
    <property type="term" value="C:membrane"/>
    <property type="evidence" value="ECO:0007669"/>
    <property type="project" value="TreeGrafter"/>
</dbReference>
<evidence type="ECO:0000313" key="2">
    <source>
        <dbReference type="Proteomes" id="UP000695026"/>
    </source>
</evidence>
<dbReference type="AlphaFoldDB" id="A0A9F5MY28"/>
<dbReference type="KEGG" id="pbi:112540392"/>
<dbReference type="OrthoDB" id="9939598at2759"/>
<keyword evidence="1" id="KW-0812">Transmembrane</keyword>
<keyword evidence="2" id="KW-1185">Reference proteome</keyword>
<name>A0A9F5MY28_PYTBI</name>
<proteinExistence type="predicted"/>
<gene>
    <name evidence="3" type="primary">LOC112540392</name>
</gene>
<reference evidence="3" key="1">
    <citation type="submission" date="2025-08" db="UniProtKB">
        <authorList>
            <consortium name="RefSeq"/>
        </authorList>
    </citation>
    <scope>IDENTIFICATION</scope>
    <source>
        <tissue evidence="3">Liver</tissue>
    </source>
</reference>
<dbReference type="OMA" id="IYTCYDT"/>
<organism evidence="2 3">
    <name type="scientific">Python bivittatus</name>
    <name type="common">Burmese python</name>
    <name type="synonym">Python molurus bivittatus</name>
    <dbReference type="NCBI Taxonomy" id="176946"/>
    <lineage>
        <taxon>Eukaryota</taxon>
        <taxon>Metazoa</taxon>
        <taxon>Chordata</taxon>
        <taxon>Craniata</taxon>
        <taxon>Vertebrata</taxon>
        <taxon>Euteleostomi</taxon>
        <taxon>Lepidosauria</taxon>
        <taxon>Squamata</taxon>
        <taxon>Bifurcata</taxon>
        <taxon>Unidentata</taxon>
        <taxon>Episquamata</taxon>
        <taxon>Toxicofera</taxon>
        <taxon>Serpentes</taxon>
        <taxon>Henophidia</taxon>
        <taxon>Pythonidae</taxon>
        <taxon>Python</taxon>
    </lineage>
</organism>
<dbReference type="InterPro" id="IPR024831">
    <property type="entry name" value="Uroplakin-3"/>
</dbReference>